<feature type="region of interest" description="Disordered" evidence="1">
    <location>
        <begin position="26"/>
        <end position="51"/>
    </location>
</feature>
<gene>
    <name evidence="2" type="ORF">GCM10009021_25480</name>
</gene>
<dbReference type="AlphaFoldDB" id="A0A830GCZ7"/>
<comment type="caution">
    <text evidence="2">The sequence shown here is derived from an EMBL/GenBank/DDBJ whole genome shotgun (WGS) entry which is preliminary data.</text>
</comment>
<sequence>MALSSDQERSGSNTIQVRTVEFSMASSGGGVVDGSNGSLRPGASTSGNVTISNLGDLDGTADLNVTYTERDANGSTADGTDISADETAKLLDITTLQYGGLSIIKYINDRDGDGTKTLYDLAQSEVNLGTLDASESQRFSVTLTVNESSENTFRNDGLNATFNVTVTQTY</sequence>
<evidence type="ECO:0000313" key="3">
    <source>
        <dbReference type="Proteomes" id="UP000608850"/>
    </source>
</evidence>
<accession>A0A830GCZ7</accession>
<proteinExistence type="predicted"/>
<keyword evidence="3" id="KW-1185">Reference proteome</keyword>
<organism evidence="2 3">
    <name type="scientific">Halarchaeum nitratireducens</name>
    <dbReference type="NCBI Taxonomy" id="489913"/>
    <lineage>
        <taxon>Archaea</taxon>
        <taxon>Methanobacteriati</taxon>
        <taxon>Methanobacteriota</taxon>
        <taxon>Stenosarchaea group</taxon>
        <taxon>Halobacteria</taxon>
        <taxon>Halobacteriales</taxon>
        <taxon>Halobacteriaceae</taxon>
    </lineage>
</organism>
<dbReference type="Proteomes" id="UP000608850">
    <property type="component" value="Unassembled WGS sequence"/>
</dbReference>
<evidence type="ECO:0000313" key="2">
    <source>
        <dbReference type="EMBL" id="GGN22781.1"/>
    </source>
</evidence>
<dbReference type="EMBL" id="BMOQ01000007">
    <property type="protein sequence ID" value="GGN22781.1"/>
    <property type="molecule type" value="Genomic_DNA"/>
</dbReference>
<name>A0A830GCZ7_9EURY</name>
<protein>
    <submittedName>
        <fullName evidence="2">Uncharacterized protein</fullName>
    </submittedName>
</protein>
<evidence type="ECO:0000256" key="1">
    <source>
        <dbReference type="SAM" id="MobiDB-lite"/>
    </source>
</evidence>
<reference evidence="2 3" key="1">
    <citation type="journal article" date="2019" name="Int. J. Syst. Evol. Microbiol.">
        <title>The Global Catalogue of Microorganisms (GCM) 10K type strain sequencing project: providing services to taxonomists for standard genome sequencing and annotation.</title>
        <authorList>
            <consortium name="The Broad Institute Genomics Platform"/>
            <consortium name="The Broad Institute Genome Sequencing Center for Infectious Disease"/>
            <person name="Wu L."/>
            <person name="Ma J."/>
        </authorList>
    </citation>
    <scope>NUCLEOTIDE SEQUENCE [LARGE SCALE GENOMIC DNA]</scope>
    <source>
        <strain evidence="2 3">JCM 16331</strain>
    </source>
</reference>